<evidence type="ECO:0000313" key="2">
    <source>
        <dbReference type="EMBL" id="KAL1278065.1"/>
    </source>
</evidence>
<comment type="caution">
    <text evidence="2">The sequence shown here is derived from an EMBL/GenBank/DDBJ whole genome shotgun (WGS) entry which is preliminary data.</text>
</comment>
<protein>
    <submittedName>
        <fullName evidence="2">Uncharacterized protein</fullName>
    </submittedName>
</protein>
<evidence type="ECO:0000313" key="3">
    <source>
        <dbReference type="Proteomes" id="UP001558613"/>
    </source>
</evidence>
<dbReference type="EMBL" id="JAYMGO010000003">
    <property type="protein sequence ID" value="KAL1278065.1"/>
    <property type="molecule type" value="Genomic_DNA"/>
</dbReference>
<sequence length="70" mass="8015">MRSGAPAQQTMQISQHSVVHSYRLQQPTHKPLHLQQEPLSSLIDVIADAQGPEWPADQRQPRASLKRKYF</sequence>
<dbReference type="Proteomes" id="UP001558613">
    <property type="component" value="Unassembled WGS sequence"/>
</dbReference>
<feature type="region of interest" description="Disordered" evidence="1">
    <location>
        <begin position="1"/>
        <end position="29"/>
    </location>
</feature>
<organism evidence="2 3">
    <name type="scientific">Cirrhinus molitorella</name>
    <name type="common">mud carp</name>
    <dbReference type="NCBI Taxonomy" id="172907"/>
    <lineage>
        <taxon>Eukaryota</taxon>
        <taxon>Metazoa</taxon>
        <taxon>Chordata</taxon>
        <taxon>Craniata</taxon>
        <taxon>Vertebrata</taxon>
        <taxon>Euteleostomi</taxon>
        <taxon>Actinopterygii</taxon>
        <taxon>Neopterygii</taxon>
        <taxon>Teleostei</taxon>
        <taxon>Ostariophysi</taxon>
        <taxon>Cypriniformes</taxon>
        <taxon>Cyprinidae</taxon>
        <taxon>Labeoninae</taxon>
        <taxon>Labeonini</taxon>
        <taxon>Cirrhinus</taxon>
    </lineage>
</organism>
<accession>A0ABR3NNC3</accession>
<keyword evidence="3" id="KW-1185">Reference proteome</keyword>
<name>A0ABR3NNC3_9TELE</name>
<gene>
    <name evidence="2" type="ORF">QQF64_024738</name>
</gene>
<reference evidence="2 3" key="1">
    <citation type="submission" date="2023-09" db="EMBL/GenBank/DDBJ databases">
        <authorList>
            <person name="Wang M."/>
        </authorList>
    </citation>
    <scope>NUCLEOTIDE SEQUENCE [LARGE SCALE GENOMIC DNA]</scope>
    <source>
        <strain evidence="2">GT-2023</strain>
        <tissue evidence="2">Liver</tissue>
    </source>
</reference>
<evidence type="ECO:0000256" key="1">
    <source>
        <dbReference type="SAM" id="MobiDB-lite"/>
    </source>
</evidence>
<proteinExistence type="predicted"/>
<feature type="compositionally biased region" description="Polar residues" evidence="1">
    <location>
        <begin position="1"/>
        <end position="28"/>
    </location>
</feature>